<name>A0A512N4C8_9HYPH</name>
<dbReference type="Proteomes" id="UP000321058">
    <property type="component" value="Unassembled WGS sequence"/>
</dbReference>
<evidence type="ECO:0000256" key="1">
    <source>
        <dbReference type="ARBA" id="ARBA00006987"/>
    </source>
</evidence>
<dbReference type="EMBL" id="BKAJ01000018">
    <property type="protein sequence ID" value="GEP53834.1"/>
    <property type="molecule type" value="Genomic_DNA"/>
</dbReference>
<dbReference type="AlphaFoldDB" id="A0A512N4C8"/>
<feature type="chain" id="PRO_5021813038" evidence="2">
    <location>
        <begin position="23"/>
        <end position="324"/>
    </location>
</feature>
<evidence type="ECO:0000256" key="2">
    <source>
        <dbReference type="SAM" id="SignalP"/>
    </source>
</evidence>
<keyword evidence="2" id="KW-0732">Signal</keyword>
<dbReference type="PIRSF" id="PIRSF017082">
    <property type="entry name" value="YflP"/>
    <property type="match status" value="1"/>
</dbReference>
<organism evidence="3 4">
    <name type="scientific">Reyranella soli</name>
    <dbReference type="NCBI Taxonomy" id="1230389"/>
    <lineage>
        <taxon>Bacteria</taxon>
        <taxon>Pseudomonadati</taxon>
        <taxon>Pseudomonadota</taxon>
        <taxon>Alphaproteobacteria</taxon>
        <taxon>Hyphomicrobiales</taxon>
        <taxon>Reyranellaceae</taxon>
        <taxon>Reyranella</taxon>
    </lineage>
</organism>
<protein>
    <submittedName>
        <fullName evidence="3">MFS transporter</fullName>
    </submittedName>
</protein>
<dbReference type="RefSeq" id="WP_147146846.1">
    <property type="nucleotide sequence ID" value="NZ_BKAJ01000018.1"/>
</dbReference>
<keyword evidence="4" id="KW-1185">Reference proteome</keyword>
<evidence type="ECO:0000313" key="3">
    <source>
        <dbReference type="EMBL" id="GEP53834.1"/>
    </source>
</evidence>
<proteinExistence type="inferred from homology"/>
<reference evidence="3 4" key="1">
    <citation type="submission" date="2019-07" db="EMBL/GenBank/DDBJ databases">
        <title>Whole genome shotgun sequence of Reyranella soli NBRC 108950.</title>
        <authorList>
            <person name="Hosoyama A."/>
            <person name="Uohara A."/>
            <person name="Ohji S."/>
            <person name="Ichikawa N."/>
        </authorList>
    </citation>
    <scope>NUCLEOTIDE SEQUENCE [LARGE SCALE GENOMIC DNA]</scope>
    <source>
        <strain evidence="3 4">NBRC 108950</strain>
    </source>
</reference>
<sequence>MKRRHLLAAGLGALAAPAVARADTKFPDRTIRLVVPFPAGGATDVIGRMFADKLTHQLGQTVIVDNKSGAAGSIGAMEVKNAKPDGYTLLMATSSTHAINPTAYVNPPYDPIKDFTAISSVCVNPLVFYANPSLPDTMMELVELMKKNPGKYSYGSAGFGSIVHLAAEYLKRAVGGMDVLHVPYKGGAPAMQDVMAGNVAWSFETFSTLLPLHRAGKLRILAFCHSRRAAIAPEIPTMSEAGVKGYEAYTFNLILGPPGLPQYVLDRLDKASRQAMADPATIKFLEGNAAIPTPDTTPQRTEQFIKDELAKWAPIIRAADVKIS</sequence>
<dbReference type="CDD" id="cd07012">
    <property type="entry name" value="PBP2_Bug_TTT"/>
    <property type="match status" value="1"/>
</dbReference>
<dbReference type="PANTHER" id="PTHR42928">
    <property type="entry name" value="TRICARBOXYLATE-BINDING PROTEIN"/>
    <property type="match status" value="1"/>
</dbReference>
<dbReference type="Gene3D" id="3.40.190.10">
    <property type="entry name" value="Periplasmic binding protein-like II"/>
    <property type="match status" value="1"/>
</dbReference>
<dbReference type="InterPro" id="IPR005064">
    <property type="entry name" value="BUG"/>
</dbReference>
<dbReference type="PANTHER" id="PTHR42928:SF5">
    <property type="entry name" value="BLR1237 PROTEIN"/>
    <property type="match status" value="1"/>
</dbReference>
<dbReference type="Gene3D" id="3.40.190.150">
    <property type="entry name" value="Bordetella uptake gene, domain 1"/>
    <property type="match status" value="1"/>
</dbReference>
<comment type="caution">
    <text evidence="3">The sequence shown here is derived from an EMBL/GenBank/DDBJ whole genome shotgun (WGS) entry which is preliminary data.</text>
</comment>
<dbReference type="InterPro" id="IPR042100">
    <property type="entry name" value="Bug_dom1"/>
</dbReference>
<dbReference type="OrthoDB" id="8443386at2"/>
<gene>
    <name evidence="3" type="ORF">RSO01_10000</name>
</gene>
<comment type="similarity">
    <text evidence="1">Belongs to the UPF0065 (bug) family.</text>
</comment>
<evidence type="ECO:0000313" key="4">
    <source>
        <dbReference type="Proteomes" id="UP000321058"/>
    </source>
</evidence>
<feature type="signal peptide" evidence="2">
    <location>
        <begin position="1"/>
        <end position="22"/>
    </location>
</feature>
<accession>A0A512N4C8</accession>
<dbReference type="Pfam" id="PF03401">
    <property type="entry name" value="TctC"/>
    <property type="match status" value="1"/>
</dbReference>